<dbReference type="Gene3D" id="2.180.10.10">
    <property type="entry name" value="RHS repeat-associated core"/>
    <property type="match status" value="1"/>
</dbReference>
<name>A0A9Q7E7T0_MYROD</name>
<reference evidence="2 3" key="1">
    <citation type="submission" date="2021-01" db="EMBL/GenBank/DDBJ databases">
        <title>FDA dAtabase for Regulatory Grade micrObial Sequences (FDA-ARGOS): Supporting development and validation of Infectious Disease Dx tests.</title>
        <authorList>
            <person name="Sproer C."/>
            <person name="Gronow S."/>
            <person name="Severitt S."/>
            <person name="Schroder I."/>
            <person name="Tallon L."/>
            <person name="Sadzewicz L."/>
            <person name="Zhao X."/>
            <person name="Boylan J."/>
            <person name="Ott S."/>
            <person name="Bowen H."/>
            <person name="Vavikolanu K."/>
            <person name="Mehta A."/>
            <person name="Aluvathingal J."/>
            <person name="Nadendla S."/>
            <person name="Lowell S."/>
            <person name="Myers T."/>
            <person name="Yan Y."/>
            <person name="Sichtig H."/>
        </authorList>
    </citation>
    <scope>NUCLEOTIDE SEQUENCE [LARGE SCALE GENOMIC DNA]</scope>
    <source>
        <strain evidence="2 3">FDAARGOS_1131</strain>
    </source>
</reference>
<feature type="chain" id="PRO_5040388256" description="YD repeat-containing protein" evidence="1">
    <location>
        <begin position="19"/>
        <end position="249"/>
    </location>
</feature>
<evidence type="ECO:0000313" key="2">
    <source>
        <dbReference type="EMBL" id="QQT98907.1"/>
    </source>
</evidence>
<dbReference type="PROSITE" id="PS51257">
    <property type="entry name" value="PROKAR_LIPOPROTEIN"/>
    <property type="match status" value="1"/>
</dbReference>
<evidence type="ECO:0000256" key="1">
    <source>
        <dbReference type="SAM" id="SignalP"/>
    </source>
</evidence>
<dbReference type="OrthoDB" id="1376969at2"/>
<evidence type="ECO:0008006" key="4">
    <source>
        <dbReference type="Google" id="ProtNLM"/>
    </source>
</evidence>
<dbReference type="Proteomes" id="UP000596202">
    <property type="component" value="Chromosome"/>
</dbReference>
<keyword evidence="1" id="KW-0732">Signal</keyword>
<gene>
    <name evidence="2" type="ORF">I6I88_11850</name>
</gene>
<sequence>MNKLLLLLPLLAFFSCTSDNNSKDNPDNSKLKLKSITYTESIGDEFNNEVEYKTILEYFYGSNGYVNKVKTYEEYDQSVTYDYYDYEQNQVTQWKYELEGRNVTSNYFYQNDLLIKSINTEEEGPHIKEFEYDSVKNLVKEVYTIATQANDSSTTTFTYDALGNIVNEVYAYNDHDATVTAYEYDNHHHPFTHVFPKNYLKTRFIGPNNRTKETNLKTGETSVTKYEYNAQGYPIKEVQNGRTMIYTYI</sequence>
<dbReference type="EMBL" id="CP068108">
    <property type="protein sequence ID" value="QQT98907.1"/>
    <property type="molecule type" value="Genomic_DNA"/>
</dbReference>
<dbReference type="GeneID" id="93528356"/>
<evidence type="ECO:0000313" key="3">
    <source>
        <dbReference type="Proteomes" id="UP000596202"/>
    </source>
</evidence>
<protein>
    <recommendedName>
        <fullName evidence="4">YD repeat-containing protein</fullName>
    </recommendedName>
</protein>
<dbReference type="RefSeq" id="WP_002986228.1">
    <property type="nucleotide sequence ID" value="NZ_CP068108.1"/>
</dbReference>
<feature type="signal peptide" evidence="1">
    <location>
        <begin position="1"/>
        <end position="18"/>
    </location>
</feature>
<accession>A0A9Q7E7T0</accession>
<organism evidence="2 3">
    <name type="scientific">Myroides odoratus</name>
    <name type="common">Flavobacterium odoratum</name>
    <dbReference type="NCBI Taxonomy" id="256"/>
    <lineage>
        <taxon>Bacteria</taxon>
        <taxon>Pseudomonadati</taxon>
        <taxon>Bacteroidota</taxon>
        <taxon>Flavobacteriia</taxon>
        <taxon>Flavobacteriales</taxon>
        <taxon>Flavobacteriaceae</taxon>
        <taxon>Myroides</taxon>
    </lineage>
</organism>
<dbReference type="AlphaFoldDB" id="A0A9Q7E7T0"/>
<proteinExistence type="predicted"/>